<sequence>MSDNPAVQIQNVDKETHDNIMRLNQKLKGLQVEIEAKMEALAMEPANSQTNERRQRLQTLAEEVQKAIDAIKTLVSMTTGPDQYGFSGDDLHSFSNMLKDSVDQLAKIRENF</sequence>
<keyword evidence="3" id="KW-1185">Reference proteome</keyword>
<organism evidence="2 3">
    <name type="scientific">Legionella rubrilucens</name>
    <dbReference type="NCBI Taxonomy" id="458"/>
    <lineage>
        <taxon>Bacteria</taxon>
        <taxon>Pseudomonadati</taxon>
        <taxon>Pseudomonadota</taxon>
        <taxon>Gammaproteobacteria</taxon>
        <taxon>Legionellales</taxon>
        <taxon>Legionellaceae</taxon>
        <taxon>Legionella</taxon>
    </lineage>
</organism>
<dbReference type="OrthoDB" id="5639050at2"/>
<dbReference type="AlphaFoldDB" id="A0A0W0XYJ5"/>
<evidence type="ECO:0000313" key="3">
    <source>
        <dbReference type="Proteomes" id="UP000054608"/>
    </source>
</evidence>
<dbReference type="PATRIC" id="fig|458.5.peg.341"/>
<evidence type="ECO:0000313" key="2">
    <source>
        <dbReference type="EMBL" id="KTD49889.1"/>
    </source>
</evidence>
<evidence type="ECO:0008006" key="4">
    <source>
        <dbReference type="Google" id="ProtNLM"/>
    </source>
</evidence>
<comment type="caution">
    <text evidence="2">The sequence shown here is derived from an EMBL/GenBank/DDBJ whole genome shotgun (WGS) entry which is preliminary data.</text>
</comment>
<gene>
    <name evidence="2" type="ORF">Lrub_0331</name>
</gene>
<dbReference type="EMBL" id="LNYT01000004">
    <property type="protein sequence ID" value="KTD49889.1"/>
    <property type="molecule type" value="Genomic_DNA"/>
</dbReference>
<dbReference type="Proteomes" id="UP000054608">
    <property type="component" value="Unassembled WGS sequence"/>
</dbReference>
<keyword evidence="1" id="KW-0175">Coiled coil</keyword>
<dbReference type="RefSeq" id="WP_058530462.1">
    <property type="nucleotide sequence ID" value="NZ_CAAAIN010000008.1"/>
</dbReference>
<accession>A0A0W0XYJ5</accession>
<protein>
    <recommendedName>
        <fullName evidence="4">Coiled-coil protein</fullName>
    </recommendedName>
</protein>
<name>A0A0W0XYJ5_9GAMM</name>
<proteinExistence type="predicted"/>
<evidence type="ECO:0000256" key="1">
    <source>
        <dbReference type="SAM" id="Coils"/>
    </source>
</evidence>
<feature type="coiled-coil region" evidence="1">
    <location>
        <begin position="20"/>
        <end position="67"/>
    </location>
</feature>
<reference evidence="2 3" key="1">
    <citation type="submission" date="2015-11" db="EMBL/GenBank/DDBJ databases">
        <title>Genomic analysis of 38 Legionella species identifies large and diverse effector repertoires.</title>
        <authorList>
            <person name="Burstein D."/>
            <person name="Amaro F."/>
            <person name="Zusman T."/>
            <person name="Lifshitz Z."/>
            <person name="Cohen O."/>
            <person name="Gilbert J.A."/>
            <person name="Pupko T."/>
            <person name="Shuman H.A."/>
            <person name="Segal G."/>
        </authorList>
    </citation>
    <scope>NUCLEOTIDE SEQUENCE [LARGE SCALE GENOMIC DNA]</scope>
    <source>
        <strain evidence="2 3">WA-270A-C2</strain>
    </source>
</reference>